<keyword evidence="3" id="KW-1185">Reference proteome</keyword>
<evidence type="ECO:0000313" key="3">
    <source>
        <dbReference type="Proteomes" id="UP000198953"/>
    </source>
</evidence>
<gene>
    <name evidence="2" type="ORF">SAMN05660976_08571</name>
</gene>
<proteinExistence type="predicted"/>
<reference evidence="2 3" key="1">
    <citation type="submission" date="2016-10" db="EMBL/GenBank/DDBJ databases">
        <authorList>
            <person name="de Groot N.N."/>
        </authorList>
    </citation>
    <scope>NUCLEOTIDE SEQUENCE [LARGE SCALE GENOMIC DNA]</scope>
    <source>
        <strain evidence="2 3">DSM 43357</strain>
    </source>
</reference>
<evidence type="ECO:0000256" key="1">
    <source>
        <dbReference type="SAM" id="MobiDB-lite"/>
    </source>
</evidence>
<organism evidence="2 3">
    <name type="scientific">Nonomuraea pusilla</name>
    <dbReference type="NCBI Taxonomy" id="46177"/>
    <lineage>
        <taxon>Bacteria</taxon>
        <taxon>Bacillati</taxon>
        <taxon>Actinomycetota</taxon>
        <taxon>Actinomycetes</taxon>
        <taxon>Streptosporangiales</taxon>
        <taxon>Streptosporangiaceae</taxon>
        <taxon>Nonomuraea</taxon>
    </lineage>
</organism>
<dbReference type="RefSeq" id="WP_091106178.1">
    <property type="nucleotide sequence ID" value="NZ_FOBF01000058.1"/>
</dbReference>
<sequence length="90" mass="9989">MATPNERSALASAAAHARWAKEDDRAGATAKARENSPASIEYWMRKIDPQERMPRTERLKRAGNAKAAYWKAHALKMRQAKARKAAEAAA</sequence>
<protein>
    <submittedName>
        <fullName evidence="2">Uncharacterized protein</fullName>
    </submittedName>
</protein>
<dbReference type="Proteomes" id="UP000198953">
    <property type="component" value="Unassembled WGS sequence"/>
</dbReference>
<accession>A0A1H8KBH9</accession>
<dbReference type="EMBL" id="FOBF01000058">
    <property type="protein sequence ID" value="SEN90362.1"/>
    <property type="molecule type" value="Genomic_DNA"/>
</dbReference>
<dbReference type="AlphaFoldDB" id="A0A1H8KBH9"/>
<dbReference type="STRING" id="46177.SAMN05660976_08571"/>
<name>A0A1H8KBH9_9ACTN</name>
<feature type="compositionally biased region" description="Basic and acidic residues" evidence="1">
    <location>
        <begin position="19"/>
        <end position="34"/>
    </location>
</feature>
<feature type="region of interest" description="Disordered" evidence="1">
    <location>
        <begin position="1"/>
        <end position="35"/>
    </location>
</feature>
<evidence type="ECO:0000313" key="2">
    <source>
        <dbReference type="EMBL" id="SEN90362.1"/>
    </source>
</evidence>